<feature type="signal peptide" evidence="1">
    <location>
        <begin position="1"/>
        <end position="41"/>
    </location>
</feature>
<gene>
    <name evidence="2" type="ORF">J2S73_003965</name>
</gene>
<keyword evidence="3" id="KW-1185">Reference proteome</keyword>
<evidence type="ECO:0000256" key="1">
    <source>
        <dbReference type="SAM" id="SignalP"/>
    </source>
</evidence>
<comment type="caution">
    <text evidence="2">The sequence shown here is derived from an EMBL/GenBank/DDBJ whole genome shotgun (WGS) entry which is preliminary data.</text>
</comment>
<dbReference type="EMBL" id="JAUSUL010000005">
    <property type="protein sequence ID" value="MDQ0317481.1"/>
    <property type="molecule type" value="Genomic_DNA"/>
</dbReference>
<feature type="chain" id="PRO_5042281431" evidence="1">
    <location>
        <begin position="42"/>
        <end position="282"/>
    </location>
</feature>
<protein>
    <submittedName>
        <fullName evidence="2">Opacity protein-like surface antigen</fullName>
    </submittedName>
</protein>
<accession>A0AAE3VTS8</accession>
<evidence type="ECO:0000313" key="2">
    <source>
        <dbReference type="EMBL" id="MDQ0317481.1"/>
    </source>
</evidence>
<dbReference type="Proteomes" id="UP001229244">
    <property type="component" value="Unassembled WGS sequence"/>
</dbReference>
<evidence type="ECO:0000313" key="3">
    <source>
        <dbReference type="Proteomes" id="UP001229244"/>
    </source>
</evidence>
<proteinExistence type="predicted"/>
<organism evidence="2 3">
    <name type="scientific">Amorphus orientalis</name>
    <dbReference type="NCBI Taxonomy" id="649198"/>
    <lineage>
        <taxon>Bacteria</taxon>
        <taxon>Pseudomonadati</taxon>
        <taxon>Pseudomonadota</taxon>
        <taxon>Alphaproteobacteria</taxon>
        <taxon>Hyphomicrobiales</taxon>
        <taxon>Amorphaceae</taxon>
        <taxon>Amorphus</taxon>
    </lineage>
</organism>
<reference evidence="2" key="1">
    <citation type="submission" date="2023-07" db="EMBL/GenBank/DDBJ databases">
        <title>Genomic Encyclopedia of Type Strains, Phase IV (KMG-IV): sequencing the most valuable type-strain genomes for metagenomic binning, comparative biology and taxonomic classification.</title>
        <authorList>
            <person name="Goeker M."/>
        </authorList>
    </citation>
    <scope>NUCLEOTIDE SEQUENCE</scope>
    <source>
        <strain evidence="2">DSM 21202</strain>
    </source>
</reference>
<dbReference type="RefSeq" id="WP_306887400.1">
    <property type="nucleotide sequence ID" value="NZ_JAUSUL010000005.1"/>
</dbReference>
<name>A0AAE3VTS8_9HYPH</name>
<dbReference type="SUPFAM" id="SSF56925">
    <property type="entry name" value="OMPA-like"/>
    <property type="match status" value="1"/>
</dbReference>
<keyword evidence="1" id="KW-0732">Signal</keyword>
<dbReference type="InterPro" id="IPR011250">
    <property type="entry name" value="OMP/PagP_B-barrel"/>
</dbReference>
<sequence>MRGRRLRATMHMNDLRHLMPSRAALAFGAACAVLISSAAIAADLVPPAAPASDTKPVSQPDWTVSVAPYFWAAGMSGTVSSFGAPAVDVDMSFSDILSDLDFSVMLAGEARHGRFSLSTDLLFLKLSTKETTPYGIAASNVSFGSTVMEATALAGYSILDLSNARLDVVGGARLWSVRNELSFNGGFFNGRGFEDNATWVDAMGGLKGRFDLSDHVYLTGMALGGGGGSKFGWDLLGGVGYEFSDRISALAGYRAVGVDYQDGPFEFDTTIHGPIIGASFTF</sequence>
<dbReference type="AlphaFoldDB" id="A0AAE3VTS8"/>